<dbReference type="RefSeq" id="WP_271995398.1">
    <property type="nucleotide sequence ID" value="NZ_JAQNDN010000002.1"/>
</dbReference>
<accession>A0ABT5B2K7</accession>
<keyword evidence="3" id="KW-1185">Reference proteome</keyword>
<reference evidence="2 3" key="1">
    <citation type="submission" date="2022-11" db="EMBL/GenBank/DDBJ databases">
        <title>Minimal conservation of predation-associated metabolite biosynthetic gene clusters underscores biosynthetic potential of Myxococcota including descriptions for ten novel species: Archangium lansinium sp. nov., Myxococcus landrumus sp. nov., Nannocystis bai.</title>
        <authorList>
            <person name="Ahearne A."/>
            <person name="Stevens C."/>
            <person name="Dowd S."/>
        </authorList>
    </citation>
    <scope>NUCLEOTIDE SEQUENCE [LARGE SCALE GENOMIC DNA]</scope>
    <source>
        <strain evidence="2 3">NCELM</strain>
    </source>
</reference>
<gene>
    <name evidence="2" type="ORF">POL58_06475</name>
</gene>
<evidence type="ECO:0000313" key="2">
    <source>
        <dbReference type="EMBL" id="MDC0667372.1"/>
    </source>
</evidence>
<sequence length="163" mass="16738">MVVDADVLDPLEVESSPDVVGAGVLELPEVEPSLDVVGEDVLELLELELELSPPAVSVPAPPPPHAVSNPATTIPIPSKCLIGPHSPGGGTYTRSRGTPATRENALQGPRGTLPSHFSSNAPFTSASSSGGPMALSGDIRTDPWHACAGTRALITDARGILLR</sequence>
<feature type="compositionally biased region" description="Low complexity" evidence="1">
    <location>
        <begin position="117"/>
        <end position="129"/>
    </location>
</feature>
<protein>
    <submittedName>
        <fullName evidence="2">Uncharacterized protein</fullName>
    </submittedName>
</protein>
<comment type="caution">
    <text evidence="2">The sequence shown here is derived from an EMBL/GenBank/DDBJ whole genome shotgun (WGS) entry which is preliminary data.</text>
</comment>
<organism evidence="2 3">
    <name type="scientific">Nannocystis radixulma</name>
    <dbReference type="NCBI Taxonomy" id="2995305"/>
    <lineage>
        <taxon>Bacteria</taxon>
        <taxon>Pseudomonadati</taxon>
        <taxon>Myxococcota</taxon>
        <taxon>Polyangia</taxon>
        <taxon>Nannocystales</taxon>
        <taxon>Nannocystaceae</taxon>
        <taxon>Nannocystis</taxon>
    </lineage>
</organism>
<evidence type="ECO:0000313" key="3">
    <source>
        <dbReference type="Proteomes" id="UP001217838"/>
    </source>
</evidence>
<feature type="region of interest" description="Disordered" evidence="1">
    <location>
        <begin position="82"/>
        <end position="135"/>
    </location>
</feature>
<evidence type="ECO:0000256" key="1">
    <source>
        <dbReference type="SAM" id="MobiDB-lite"/>
    </source>
</evidence>
<proteinExistence type="predicted"/>
<dbReference type="Proteomes" id="UP001217838">
    <property type="component" value="Unassembled WGS sequence"/>
</dbReference>
<dbReference type="EMBL" id="JAQNDN010000002">
    <property type="protein sequence ID" value="MDC0667372.1"/>
    <property type="molecule type" value="Genomic_DNA"/>
</dbReference>
<name>A0ABT5B2K7_9BACT</name>